<organism evidence="1 2">
    <name type="scientific">Streptomyces echinatus</name>
    <dbReference type="NCBI Taxonomy" id="67293"/>
    <lineage>
        <taxon>Bacteria</taxon>
        <taxon>Bacillati</taxon>
        <taxon>Actinomycetota</taxon>
        <taxon>Actinomycetes</taxon>
        <taxon>Kitasatosporales</taxon>
        <taxon>Streptomycetaceae</taxon>
        <taxon>Streptomyces</taxon>
    </lineage>
</organism>
<protein>
    <submittedName>
        <fullName evidence="1">Uncharacterized protein</fullName>
    </submittedName>
</protein>
<reference evidence="1 2" key="1">
    <citation type="submission" date="2020-08" db="EMBL/GenBank/DDBJ databases">
        <title>Genomic Encyclopedia of Type Strains, Phase III (KMG-III): the genomes of soil and plant-associated and newly described type strains.</title>
        <authorList>
            <person name="Whitman W."/>
        </authorList>
    </citation>
    <scope>NUCLEOTIDE SEQUENCE [LARGE SCALE GENOMIC DNA]</scope>
    <source>
        <strain evidence="1 2">CECT 3313</strain>
    </source>
</reference>
<dbReference type="EMBL" id="JACHJK010000001">
    <property type="protein sequence ID" value="MBB5924893.1"/>
    <property type="molecule type" value="Genomic_DNA"/>
</dbReference>
<comment type="caution">
    <text evidence="1">The sequence shown here is derived from an EMBL/GenBank/DDBJ whole genome shotgun (WGS) entry which is preliminary data.</text>
</comment>
<dbReference type="AlphaFoldDB" id="A0A7W9PNB1"/>
<dbReference type="Proteomes" id="UP000585836">
    <property type="component" value="Unassembled WGS sequence"/>
</dbReference>
<sequence length="208" mass="20418">MTGNIVRVAENAGSFAFGAGYAVFAKTTIDHSTISGNRADAPRGTARGALANASPEGITVTDTVISRNATSAPGGTATGGGVANNSPLDMISTRVLDNTATAAGGVARGGGIRNGPFGTRALKSSAVRGNLAKAVDGGTAQGGGIFHAAGTQATGSTVLNDSFVTANKADDGGGIFTASGTVTLNNTVVQRNRAEQLRPPKSVPGCTG</sequence>
<name>A0A7W9PNB1_9ACTN</name>
<dbReference type="RefSeq" id="WP_184959183.1">
    <property type="nucleotide sequence ID" value="NZ_BAAAWF010000028.1"/>
</dbReference>
<proteinExistence type="predicted"/>
<evidence type="ECO:0000313" key="2">
    <source>
        <dbReference type="Proteomes" id="UP000585836"/>
    </source>
</evidence>
<accession>A0A7W9PNB1</accession>
<gene>
    <name evidence="1" type="ORF">FHS34_000328</name>
</gene>
<dbReference type="SUPFAM" id="SSF51126">
    <property type="entry name" value="Pectin lyase-like"/>
    <property type="match status" value="1"/>
</dbReference>
<keyword evidence="2" id="KW-1185">Reference proteome</keyword>
<evidence type="ECO:0000313" key="1">
    <source>
        <dbReference type="EMBL" id="MBB5924893.1"/>
    </source>
</evidence>
<dbReference type="InterPro" id="IPR011050">
    <property type="entry name" value="Pectin_lyase_fold/virulence"/>
</dbReference>